<evidence type="ECO:0000313" key="2">
    <source>
        <dbReference type="Proteomes" id="UP000823641"/>
    </source>
</evidence>
<dbReference type="EMBL" id="JADIMG010000058">
    <property type="protein sequence ID" value="MBO8459842.1"/>
    <property type="molecule type" value="Genomic_DNA"/>
</dbReference>
<comment type="caution">
    <text evidence="1">The sequence shown here is derived from an EMBL/GenBank/DDBJ whole genome shotgun (WGS) entry which is preliminary data.</text>
</comment>
<name>A0A9D9N4B1_9BACT</name>
<protein>
    <submittedName>
        <fullName evidence="1">Uncharacterized protein</fullName>
    </submittedName>
</protein>
<evidence type="ECO:0000313" key="1">
    <source>
        <dbReference type="EMBL" id="MBO8459842.1"/>
    </source>
</evidence>
<sequence length="101" mass="11943">MILIATHYWSNECEVTGRFSCYEEESIVQLEHANVGTSVFPNSNTEWLHGNVKLQEIYPEEIILDTGTETFIIHRNEIYKTAIYTKDGNHQWWYTFQIKDL</sequence>
<gene>
    <name evidence="1" type="ORF">IAA73_05855</name>
</gene>
<organism evidence="1 2">
    <name type="scientific">Candidatus Gallipaludibacter merdavium</name>
    <dbReference type="NCBI Taxonomy" id="2840839"/>
    <lineage>
        <taxon>Bacteria</taxon>
        <taxon>Pseudomonadati</taxon>
        <taxon>Bacteroidota</taxon>
        <taxon>Bacteroidia</taxon>
        <taxon>Bacteroidales</taxon>
        <taxon>Candidatus Gallipaludibacter</taxon>
    </lineage>
</organism>
<proteinExistence type="predicted"/>
<dbReference type="Proteomes" id="UP000823641">
    <property type="component" value="Unassembled WGS sequence"/>
</dbReference>
<dbReference type="AlphaFoldDB" id="A0A9D9N4B1"/>
<accession>A0A9D9N4B1</accession>
<reference evidence="1" key="1">
    <citation type="submission" date="2020-10" db="EMBL/GenBank/DDBJ databases">
        <authorList>
            <person name="Gilroy R."/>
        </authorList>
    </citation>
    <scope>NUCLEOTIDE SEQUENCE</scope>
    <source>
        <strain evidence="1">G3-3990</strain>
    </source>
</reference>
<reference evidence="1" key="2">
    <citation type="journal article" date="2021" name="PeerJ">
        <title>Extensive microbial diversity within the chicken gut microbiome revealed by metagenomics and culture.</title>
        <authorList>
            <person name="Gilroy R."/>
            <person name="Ravi A."/>
            <person name="Getino M."/>
            <person name="Pursley I."/>
            <person name="Horton D.L."/>
            <person name="Alikhan N.F."/>
            <person name="Baker D."/>
            <person name="Gharbi K."/>
            <person name="Hall N."/>
            <person name="Watson M."/>
            <person name="Adriaenssens E.M."/>
            <person name="Foster-Nyarko E."/>
            <person name="Jarju S."/>
            <person name="Secka A."/>
            <person name="Antonio M."/>
            <person name="Oren A."/>
            <person name="Chaudhuri R.R."/>
            <person name="La Ragione R."/>
            <person name="Hildebrand F."/>
            <person name="Pallen M.J."/>
        </authorList>
    </citation>
    <scope>NUCLEOTIDE SEQUENCE</scope>
    <source>
        <strain evidence="1">G3-3990</strain>
    </source>
</reference>